<accession>A0ABW4PLV4</accession>
<dbReference type="Gene3D" id="3.10.180.10">
    <property type="entry name" value="2,3-Dihydroxybiphenyl 1,2-Dioxygenase, domain 1"/>
    <property type="match status" value="1"/>
</dbReference>
<dbReference type="PROSITE" id="PS51819">
    <property type="entry name" value="VOC"/>
    <property type="match status" value="1"/>
</dbReference>
<evidence type="ECO:0000313" key="3">
    <source>
        <dbReference type="EMBL" id="MFD1830950.1"/>
    </source>
</evidence>
<proteinExistence type="predicted"/>
<feature type="domain" description="VOC" evidence="2">
    <location>
        <begin position="5"/>
        <end position="125"/>
    </location>
</feature>
<dbReference type="EMBL" id="JBHUFU010000008">
    <property type="protein sequence ID" value="MFD1830950.1"/>
    <property type="molecule type" value="Genomic_DNA"/>
</dbReference>
<evidence type="ECO:0000259" key="2">
    <source>
        <dbReference type="PROSITE" id="PS51819"/>
    </source>
</evidence>
<name>A0ABW4PLV4_9ACTN</name>
<dbReference type="PANTHER" id="PTHR35908">
    <property type="entry name" value="HYPOTHETICAL FUSION PROTEIN"/>
    <property type="match status" value="1"/>
</dbReference>
<dbReference type="CDD" id="cd06587">
    <property type="entry name" value="VOC"/>
    <property type="match status" value="1"/>
</dbReference>
<evidence type="ECO:0000256" key="1">
    <source>
        <dbReference type="SAM" id="MobiDB-lite"/>
    </source>
</evidence>
<dbReference type="PANTHER" id="PTHR35908:SF1">
    <property type="entry name" value="CONSERVED PROTEIN"/>
    <property type="match status" value="1"/>
</dbReference>
<comment type="caution">
    <text evidence="3">The sequence shown here is derived from an EMBL/GenBank/DDBJ whole genome shotgun (WGS) entry which is preliminary data.</text>
</comment>
<dbReference type="InterPro" id="IPR029068">
    <property type="entry name" value="Glyas_Bleomycin-R_OHBP_Dase"/>
</dbReference>
<dbReference type="InterPro" id="IPR041581">
    <property type="entry name" value="Glyoxalase_6"/>
</dbReference>
<evidence type="ECO:0000313" key="4">
    <source>
        <dbReference type="Proteomes" id="UP001597365"/>
    </source>
</evidence>
<organism evidence="3 4">
    <name type="scientific">Streptomyces desertarenae</name>
    <dbReference type="NCBI Taxonomy" id="2666184"/>
    <lineage>
        <taxon>Bacteria</taxon>
        <taxon>Bacillati</taxon>
        <taxon>Actinomycetota</taxon>
        <taxon>Actinomycetes</taxon>
        <taxon>Kitasatosporales</taxon>
        <taxon>Streptomycetaceae</taxon>
        <taxon>Streptomyces</taxon>
    </lineage>
</organism>
<gene>
    <name evidence="3" type="ORF">ACFSJS_14890</name>
</gene>
<keyword evidence="4" id="KW-1185">Reference proteome</keyword>
<protein>
    <submittedName>
        <fullName evidence="3">VOC family protein</fullName>
    </submittedName>
</protein>
<dbReference type="RefSeq" id="WP_380900398.1">
    <property type="nucleotide sequence ID" value="NZ_JBHUFU010000008.1"/>
</dbReference>
<dbReference type="Pfam" id="PF18029">
    <property type="entry name" value="Glyoxalase_6"/>
    <property type="match status" value="1"/>
</dbReference>
<reference evidence="4" key="1">
    <citation type="journal article" date="2019" name="Int. J. Syst. Evol. Microbiol.">
        <title>The Global Catalogue of Microorganisms (GCM) 10K type strain sequencing project: providing services to taxonomists for standard genome sequencing and annotation.</title>
        <authorList>
            <consortium name="The Broad Institute Genomics Platform"/>
            <consortium name="The Broad Institute Genome Sequencing Center for Infectious Disease"/>
            <person name="Wu L."/>
            <person name="Ma J."/>
        </authorList>
    </citation>
    <scope>NUCLEOTIDE SEQUENCE [LARGE SCALE GENOMIC DNA]</scope>
    <source>
        <strain evidence="4">CGMCC 4.7455</strain>
    </source>
</reference>
<sequence>MPVEKTSVLVLDCAEPQELADFYARLLGAETRPGADPDVVEVTGGQGVRLAVRRDEGHIPQSWPSPADTRGVHLHILVPRGDMDEAEREAIGLGARPVEARDDEEPGDARLYADPAGHPFALVAREGDAAG</sequence>
<dbReference type="Proteomes" id="UP001597365">
    <property type="component" value="Unassembled WGS sequence"/>
</dbReference>
<dbReference type="SUPFAM" id="SSF54593">
    <property type="entry name" value="Glyoxalase/Bleomycin resistance protein/Dihydroxybiphenyl dioxygenase"/>
    <property type="match status" value="1"/>
</dbReference>
<dbReference type="InterPro" id="IPR037523">
    <property type="entry name" value="VOC_core"/>
</dbReference>
<feature type="region of interest" description="Disordered" evidence="1">
    <location>
        <begin position="92"/>
        <end position="117"/>
    </location>
</feature>